<evidence type="ECO:0000256" key="5">
    <source>
        <dbReference type="ARBA" id="ARBA00022683"/>
    </source>
</evidence>
<evidence type="ECO:0000256" key="7">
    <source>
        <dbReference type="ARBA" id="ARBA00022989"/>
    </source>
</evidence>
<comment type="subcellular location">
    <subcellularLocation>
        <location evidence="1">Cell membrane</location>
        <topology evidence="1">Multi-pass membrane protein</topology>
    </subcellularLocation>
</comment>
<dbReference type="Proteomes" id="UP000601171">
    <property type="component" value="Unassembled WGS sequence"/>
</dbReference>
<keyword evidence="6 9" id="KW-0812">Transmembrane</keyword>
<keyword evidence="8 9" id="KW-0472">Membrane</keyword>
<feature type="transmembrane region" description="Helical" evidence="9">
    <location>
        <begin position="61"/>
        <end position="86"/>
    </location>
</feature>
<keyword evidence="4 10" id="KW-0762">Sugar transport</keyword>
<dbReference type="PANTHER" id="PTHR32502:SF8">
    <property type="entry name" value="N-ACETYLGALACTOSAMINE PERMEASE IIC COMPONENT 1"/>
    <property type="match status" value="1"/>
</dbReference>
<proteinExistence type="predicted"/>
<feature type="transmembrane region" description="Helical" evidence="9">
    <location>
        <begin position="92"/>
        <end position="114"/>
    </location>
</feature>
<dbReference type="RefSeq" id="WP_262429463.1">
    <property type="nucleotide sequence ID" value="NZ_JACRTG010000018.1"/>
</dbReference>
<evidence type="ECO:0000256" key="6">
    <source>
        <dbReference type="ARBA" id="ARBA00022692"/>
    </source>
</evidence>
<keyword evidence="11" id="KW-1185">Reference proteome</keyword>
<evidence type="ECO:0000256" key="3">
    <source>
        <dbReference type="ARBA" id="ARBA00022475"/>
    </source>
</evidence>
<feature type="transmembrane region" description="Helical" evidence="9">
    <location>
        <begin position="135"/>
        <end position="160"/>
    </location>
</feature>
<keyword evidence="3" id="KW-1003">Cell membrane</keyword>
<dbReference type="Pfam" id="PF03609">
    <property type="entry name" value="EII-Sor"/>
    <property type="match status" value="1"/>
</dbReference>
<dbReference type="EMBL" id="JACRTG010000018">
    <property type="protein sequence ID" value="MBC8588009.1"/>
    <property type="molecule type" value="Genomic_DNA"/>
</dbReference>
<evidence type="ECO:0000256" key="8">
    <source>
        <dbReference type="ARBA" id="ARBA00023136"/>
    </source>
</evidence>
<keyword evidence="2" id="KW-0813">Transport</keyword>
<dbReference type="GO" id="GO:0005886">
    <property type="term" value="C:plasma membrane"/>
    <property type="evidence" value="ECO:0007669"/>
    <property type="project" value="UniProtKB-SubCell"/>
</dbReference>
<evidence type="ECO:0000256" key="1">
    <source>
        <dbReference type="ARBA" id="ARBA00004651"/>
    </source>
</evidence>
<evidence type="ECO:0000256" key="4">
    <source>
        <dbReference type="ARBA" id="ARBA00022597"/>
    </source>
</evidence>
<accession>A0A926EXA8</accession>
<dbReference type="InterPro" id="IPR050303">
    <property type="entry name" value="GatZ_KbaZ_carbometab"/>
</dbReference>
<dbReference type="AlphaFoldDB" id="A0A926EXA8"/>
<keyword evidence="7 9" id="KW-1133">Transmembrane helix</keyword>
<dbReference type="PANTHER" id="PTHR32502">
    <property type="entry name" value="N-ACETYLGALACTOSAMINE PERMEASE II COMPONENT-RELATED"/>
    <property type="match status" value="1"/>
</dbReference>
<reference evidence="10" key="1">
    <citation type="submission" date="2020-08" db="EMBL/GenBank/DDBJ databases">
        <title>Genome public.</title>
        <authorList>
            <person name="Liu C."/>
            <person name="Sun Q."/>
        </authorList>
    </citation>
    <scope>NUCLEOTIDE SEQUENCE</scope>
    <source>
        <strain evidence="10">BX21</strain>
    </source>
</reference>
<keyword evidence="5" id="KW-0598">Phosphotransferase system</keyword>
<organism evidence="10 11">
    <name type="scientific">Paratissierella segnis</name>
    <dbReference type="NCBI Taxonomy" id="2763679"/>
    <lineage>
        <taxon>Bacteria</taxon>
        <taxon>Bacillati</taxon>
        <taxon>Bacillota</taxon>
        <taxon>Tissierellia</taxon>
        <taxon>Tissierellales</taxon>
        <taxon>Tissierellaceae</taxon>
        <taxon>Paratissierella</taxon>
    </lineage>
</organism>
<dbReference type="InterPro" id="IPR004700">
    <property type="entry name" value="PTS_IIC_man"/>
</dbReference>
<evidence type="ECO:0000313" key="11">
    <source>
        <dbReference type="Proteomes" id="UP000601171"/>
    </source>
</evidence>
<evidence type="ECO:0000313" key="10">
    <source>
        <dbReference type="EMBL" id="MBC8588009.1"/>
    </source>
</evidence>
<protein>
    <submittedName>
        <fullName evidence="10">PTS sugar transporter subunit IIC</fullName>
    </submittedName>
</protein>
<dbReference type="PROSITE" id="PS51106">
    <property type="entry name" value="PTS_EIIC_TYPE_4"/>
    <property type="match status" value="1"/>
</dbReference>
<feature type="transmembrane region" description="Helical" evidence="9">
    <location>
        <begin position="32"/>
        <end position="54"/>
    </location>
</feature>
<dbReference type="GO" id="GO:0009401">
    <property type="term" value="P:phosphoenolpyruvate-dependent sugar phosphotransferase system"/>
    <property type="evidence" value="ECO:0007669"/>
    <property type="project" value="UniProtKB-KW"/>
</dbReference>
<gene>
    <name evidence="10" type="ORF">H8707_07135</name>
</gene>
<sequence length="246" mass="25847">MMLIQALLIATWVVIAFIDEETLQFQLMRPIVTGPIVGLILGDLGTGLAVGAAIELMFIGVVFVGTAVPPDACIAASVATAFAVYTKTGVETAVALALPIAMIGQVISTIKYTVVNVAFHKWTDREASKGNSRGVLFSLLLPPLANIVLYGIPVFLAVYFGSDYITSLINLLPETFIDGLAIGGGMIGAVGFALLLTTLKGKGLWPYFIIGFISSSFLGLNMLAIGLISAVCCGLHAYFTNAKNVV</sequence>
<comment type="caution">
    <text evidence="10">The sequence shown here is derived from an EMBL/GenBank/DDBJ whole genome shotgun (WGS) entry which is preliminary data.</text>
</comment>
<feature type="transmembrane region" description="Helical" evidence="9">
    <location>
        <begin position="206"/>
        <end position="239"/>
    </location>
</feature>
<evidence type="ECO:0000256" key="2">
    <source>
        <dbReference type="ARBA" id="ARBA00022448"/>
    </source>
</evidence>
<name>A0A926EXA8_9FIRM</name>
<feature type="transmembrane region" description="Helical" evidence="9">
    <location>
        <begin position="180"/>
        <end position="199"/>
    </location>
</feature>
<evidence type="ECO:0000256" key="9">
    <source>
        <dbReference type="SAM" id="Phobius"/>
    </source>
</evidence>